<dbReference type="Proteomes" id="UP000054232">
    <property type="component" value="Unassembled WGS sequence"/>
</dbReference>
<evidence type="ECO:0000256" key="2">
    <source>
        <dbReference type="ARBA" id="ARBA00004613"/>
    </source>
</evidence>
<dbReference type="InterPro" id="IPR010857">
    <property type="entry name" value="Sp38-bd"/>
</dbReference>
<evidence type="ECO:0000313" key="9">
    <source>
        <dbReference type="EMBL" id="KFW11647.1"/>
    </source>
</evidence>
<keyword evidence="10" id="KW-1185">Reference proteome</keyword>
<feature type="non-terminal residue" evidence="9">
    <location>
        <position position="287"/>
    </location>
</feature>
<proteinExistence type="inferred from homology"/>
<dbReference type="Pfam" id="PF07354">
    <property type="entry name" value="Sp38"/>
    <property type="match status" value="1"/>
</dbReference>
<feature type="domain" description="Zona-pellucida-binding protein 1/2 C-terminal" evidence="8">
    <location>
        <begin position="237"/>
        <end position="287"/>
    </location>
</feature>
<dbReference type="GO" id="GO:0007339">
    <property type="term" value="P:binding of sperm to zona pellucida"/>
    <property type="evidence" value="ECO:0007669"/>
    <property type="project" value="InterPro"/>
</dbReference>
<dbReference type="GO" id="GO:0001675">
    <property type="term" value="P:acrosome assembly"/>
    <property type="evidence" value="ECO:0007669"/>
    <property type="project" value="TreeGrafter"/>
</dbReference>
<dbReference type="AlphaFoldDB" id="A0A093JIH3"/>
<evidence type="ECO:0000256" key="4">
    <source>
        <dbReference type="ARBA" id="ARBA00022525"/>
    </source>
</evidence>
<sequence length="287" mass="32820">VYVKMFTNSPFLVCMDLARSREELIDPKYLWIGPDGKNLTGRTHVNLSETGKLMVVGFTESMSGAYTCILSHKIIEITTQEEREVLEAYKFVVYAYREADHAYQMSVRFTTRECERAANGQFFGELQRILTDIISDLMCHLTHSSYKCRAVKTPKQSLLHELFVSFQVSPFAPGWEEVCRRAPYDCEEATNGRVEEARDRIGEFFQRQTYVLKHMLQTVPAIHYVASSFSAIYVDSCQPGFGKNDLTHKSCANCCVVCNPGTYSPTNQGTCWICRRPRVWEYGARSC</sequence>
<protein>
    <submittedName>
        <fullName evidence="9">Zona pellucida-binding protein 2</fullName>
    </submittedName>
</protein>
<dbReference type="EMBL" id="KK577893">
    <property type="protein sequence ID" value="KFW11647.1"/>
    <property type="molecule type" value="Genomic_DNA"/>
</dbReference>
<comment type="similarity">
    <text evidence="3">Belongs to the zona pellucida-binding protein Sp38 family.</text>
</comment>
<keyword evidence="4" id="KW-0964">Secreted</keyword>
<name>A0A093JIH3_EURHL</name>
<organism evidence="9 10">
    <name type="scientific">Eurypyga helias</name>
    <name type="common">Sunbittern</name>
    <name type="synonym">Ardea helias</name>
    <dbReference type="NCBI Taxonomy" id="54383"/>
    <lineage>
        <taxon>Eukaryota</taxon>
        <taxon>Metazoa</taxon>
        <taxon>Chordata</taxon>
        <taxon>Craniata</taxon>
        <taxon>Vertebrata</taxon>
        <taxon>Euteleostomi</taxon>
        <taxon>Archelosauria</taxon>
        <taxon>Archosauria</taxon>
        <taxon>Dinosauria</taxon>
        <taxon>Saurischia</taxon>
        <taxon>Theropoda</taxon>
        <taxon>Coelurosauria</taxon>
        <taxon>Aves</taxon>
        <taxon>Neognathae</taxon>
        <taxon>Neoaves</taxon>
        <taxon>Phaethontimorphae</taxon>
        <taxon>Eurypygiformes</taxon>
        <taxon>Eurypygidae</taxon>
        <taxon>Eurypyga</taxon>
    </lineage>
</organism>
<evidence type="ECO:0000259" key="8">
    <source>
        <dbReference type="Pfam" id="PF20626"/>
    </source>
</evidence>
<dbReference type="GO" id="GO:0005576">
    <property type="term" value="C:extracellular region"/>
    <property type="evidence" value="ECO:0007669"/>
    <property type="project" value="UniProtKB-SubCell"/>
</dbReference>
<dbReference type="PANTHER" id="PTHR15443:SF4">
    <property type="entry name" value="ZONA PELLUCIDA-BINDING PROTEIN 2"/>
    <property type="match status" value="1"/>
</dbReference>
<evidence type="ECO:0000256" key="6">
    <source>
        <dbReference type="ARBA" id="ARBA00023329"/>
    </source>
</evidence>
<keyword evidence="6" id="KW-0968">Cytoplasmic vesicle</keyword>
<evidence type="ECO:0000313" key="10">
    <source>
        <dbReference type="Proteomes" id="UP000054232"/>
    </source>
</evidence>
<evidence type="ECO:0000256" key="5">
    <source>
        <dbReference type="ARBA" id="ARBA00023180"/>
    </source>
</evidence>
<dbReference type="InterPro" id="IPR048805">
    <property type="entry name" value="ZPBP1/2_C"/>
</dbReference>
<feature type="domain" description="Zona-pellucida-binding protein 1/2 N-terminal" evidence="7">
    <location>
        <begin position="1"/>
        <end position="97"/>
    </location>
</feature>
<feature type="non-terminal residue" evidence="9">
    <location>
        <position position="1"/>
    </location>
</feature>
<dbReference type="PANTHER" id="PTHR15443">
    <property type="entry name" value="ZONA PELLUCIDA BINDING PROTEIN SP38"/>
    <property type="match status" value="1"/>
</dbReference>
<evidence type="ECO:0000256" key="1">
    <source>
        <dbReference type="ARBA" id="ARBA00004218"/>
    </source>
</evidence>
<keyword evidence="5" id="KW-0325">Glycoprotein</keyword>
<evidence type="ECO:0000256" key="3">
    <source>
        <dbReference type="ARBA" id="ARBA00007196"/>
    </source>
</evidence>
<comment type="subcellular location">
    <subcellularLocation>
        <location evidence="1">Cytoplasmic vesicle</location>
        <location evidence="1">Secretory vesicle</location>
        <location evidence="1">Acrosome</location>
    </subcellularLocation>
    <subcellularLocation>
        <location evidence="2">Secreted</location>
    </subcellularLocation>
</comment>
<reference evidence="9 10" key="1">
    <citation type="submission" date="2014-04" db="EMBL/GenBank/DDBJ databases">
        <title>Genome evolution of avian class.</title>
        <authorList>
            <person name="Zhang G."/>
            <person name="Li C."/>
        </authorList>
    </citation>
    <scope>NUCLEOTIDE SEQUENCE [LARGE SCALE GENOMIC DNA]</scope>
    <source>
        <strain evidence="9">BGI_N326</strain>
    </source>
</reference>
<gene>
    <name evidence="9" type="ORF">N326_07563</name>
</gene>
<dbReference type="GO" id="GO:0002199">
    <property type="term" value="C:zona pellucida receptor complex"/>
    <property type="evidence" value="ECO:0007669"/>
    <property type="project" value="TreeGrafter"/>
</dbReference>
<evidence type="ECO:0000259" key="7">
    <source>
        <dbReference type="Pfam" id="PF07354"/>
    </source>
</evidence>
<dbReference type="GO" id="GO:0001669">
    <property type="term" value="C:acrosomal vesicle"/>
    <property type="evidence" value="ECO:0007669"/>
    <property type="project" value="UniProtKB-SubCell"/>
</dbReference>
<dbReference type="Pfam" id="PF20626">
    <property type="entry name" value="EGF_Sp38_C"/>
    <property type="match status" value="1"/>
</dbReference>
<dbReference type="InterPro" id="IPR048806">
    <property type="entry name" value="ZPBP1/2_N"/>
</dbReference>
<accession>A0A093JIH3</accession>